<feature type="domain" description="Aspartate/glutamate/uridylate kinase" evidence="10">
    <location>
        <begin position="19"/>
        <end position="255"/>
    </location>
</feature>
<keyword evidence="7 9" id="KW-0067">ATP-binding</keyword>
<dbReference type="PANTHER" id="PTHR23342">
    <property type="entry name" value="N-ACETYLGLUTAMATE SYNTHASE"/>
    <property type="match status" value="1"/>
</dbReference>
<evidence type="ECO:0000256" key="5">
    <source>
        <dbReference type="ARBA" id="ARBA00022741"/>
    </source>
</evidence>
<dbReference type="Pfam" id="PF00696">
    <property type="entry name" value="AA_kinase"/>
    <property type="match status" value="1"/>
</dbReference>
<organism evidence="11 12">
    <name type="scientific">Paenibacillus solani</name>
    <dbReference type="NCBI Taxonomy" id="1705565"/>
    <lineage>
        <taxon>Bacteria</taxon>
        <taxon>Bacillati</taxon>
        <taxon>Bacillota</taxon>
        <taxon>Bacilli</taxon>
        <taxon>Bacillales</taxon>
        <taxon>Paenibacillaceae</taxon>
        <taxon>Paenibacillus</taxon>
    </lineage>
</organism>
<dbReference type="GO" id="GO:0005737">
    <property type="term" value="C:cytoplasm"/>
    <property type="evidence" value="ECO:0007669"/>
    <property type="project" value="UniProtKB-SubCell"/>
</dbReference>
<keyword evidence="4 9" id="KW-0808">Transferase</keyword>
<evidence type="ECO:0000256" key="4">
    <source>
        <dbReference type="ARBA" id="ARBA00022679"/>
    </source>
</evidence>
<dbReference type="InterPro" id="IPR001048">
    <property type="entry name" value="Asp/Glu/Uridylate_kinase"/>
</dbReference>
<dbReference type="OrthoDB" id="9803155at2"/>
<dbReference type="InterPro" id="IPR037528">
    <property type="entry name" value="ArgB"/>
</dbReference>
<accession>A0A0M1N2B5</accession>
<feature type="binding site" evidence="9">
    <location>
        <begin position="57"/>
        <end position="58"/>
    </location>
    <ligand>
        <name>substrate</name>
    </ligand>
</feature>
<dbReference type="HAMAP" id="MF_00082">
    <property type="entry name" value="ArgB"/>
    <property type="match status" value="1"/>
</dbReference>
<dbReference type="PATRIC" id="fig|1705565.3.peg.1662"/>
<dbReference type="PANTHER" id="PTHR23342:SF0">
    <property type="entry name" value="N-ACETYLGLUTAMATE SYNTHASE, MITOCHONDRIAL"/>
    <property type="match status" value="1"/>
</dbReference>
<dbReference type="Proteomes" id="UP000036932">
    <property type="component" value="Unassembled WGS sequence"/>
</dbReference>
<evidence type="ECO:0000256" key="2">
    <source>
        <dbReference type="ARBA" id="ARBA00022571"/>
    </source>
</evidence>
<sequence>MKSTIDQTETLPVQTMGMNTFVMKCGGSTLAALPDSFFEDLKDLQQKGVSPVIVHGGGPAISGNLEKLGIETEFVNGLRKTTEDVLDVVEMVLAGTINKQIVRRILSVGGAAIGLSGSDGGLIEAKPVINHAEVGWVGDVTHVKSSILSGVLDMGYMPVVAPIGVDESGQRYNINADTAAGAVASHMGVNRMIVVTDVPGILKGTGSEKRVLPTVTVQEVEDMIGTGEIYGGMIPKVRAAISCIHGKVSEVVIVDGSEPNVLSRVLGGEILGTRIVRM</sequence>
<keyword evidence="6 9" id="KW-0418">Kinase</keyword>
<evidence type="ECO:0000256" key="3">
    <source>
        <dbReference type="ARBA" id="ARBA00022605"/>
    </source>
</evidence>
<feature type="site" description="Transition state stabilizer" evidence="9">
    <location>
        <position position="24"/>
    </location>
</feature>
<evidence type="ECO:0000313" key="12">
    <source>
        <dbReference type="Proteomes" id="UP000036932"/>
    </source>
</evidence>
<dbReference type="CDD" id="cd04238">
    <property type="entry name" value="AAK_NAGK-like"/>
    <property type="match status" value="1"/>
</dbReference>
<evidence type="ECO:0000256" key="8">
    <source>
        <dbReference type="ARBA" id="ARBA00048141"/>
    </source>
</evidence>
<keyword evidence="12" id="KW-1185">Reference proteome</keyword>
<dbReference type="InterPro" id="IPR004662">
    <property type="entry name" value="AcgluKinase_fam"/>
</dbReference>
<gene>
    <name evidence="9" type="primary">argB</name>
    <name evidence="11" type="ORF">AM231_27180</name>
</gene>
<dbReference type="EMBL" id="LIUT01000008">
    <property type="protein sequence ID" value="KOR76301.1"/>
    <property type="molecule type" value="Genomic_DNA"/>
</dbReference>
<evidence type="ECO:0000256" key="7">
    <source>
        <dbReference type="ARBA" id="ARBA00022840"/>
    </source>
</evidence>
<dbReference type="GO" id="GO:0003991">
    <property type="term" value="F:acetylglutamate kinase activity"/>
    <property type="evidence" value="ECO:0007669"/>
    <property type="project" value="UniProtKB-UniRule"/>
</dbReference>
<dbReference type="GO" id="GO:0005524">
    <property type="term" value="F:ATP binding"/>
    <property type="evidence" value="ECO:0007669"/>
    <property type="project" value="UniProtKB-UniRule"/>
</dbReference>
<dbReference type="EC" id="2.7.2.8" evidence="9"/>
<proteinExistence type="inferred from homology"/>
<dbReference type="UniPathway" id="UPA00068">
    <property type="reaction ID" value="UER00107"/>
</dbReference>
<protein>
    <recommendedName>
        <fullName evidence="9">Acetylglutamate kinase</fullName>
        <ecNumber evidence="9">2.7.2.8</ecNumber>
    </recommendedName>
    <alternativeName>
        <fullName evidence="9">N-acetyl-L-glutamate 5-phosphotransferase</fullName>
    </alternativeName>
    <alternativeName>
        <fullName evidence="9">NAG kinase</fullName>
        <shortName evidence="9">NAGK</shortName>
    </alternativeName>
</protein>
<dbReference type="Gene3D" id="3.40.1160.10">
    <property type="entry name" value="Acetylglutamate kinase-like"/>
    <property type="match status" value="1"/>
</dbReference>
<reference evidence="12" key="1">
    <citation type="submission" date="2015-08" db="EMBL/GenBank/DDBJ databases">
        <title>Genome sequencing project for genomic taxonomy and phylogenomics of Bacillus-like bacteria.</title>
        <authorList>
            <person name="Liu B."/>
            <person name="Wang J."/>
            <person name="Zhu Y."/>
            <person name="Liu G."/>
            <person name="Chen Q."/>
            <person name="Chen Z."/>
            <person name="Lan J."/>
            <person name="Che J."/>
            <person name="Ge C."/>
            <person name="Shi H."/>
            <person name="Pan Z."/>
            <person name="Liu X."/>
        </authorList>
    </citation>
    <scope>NUCLEOTIDE SEQUENCE [LARGE SCALE GENOMIC DNA]</scope>
    <source>
        <strain evidence="12">FJAT-22460</strain>
    </source>
</reference>
<keyword evidence="5 9" id="KW-0547">Nucleotide-binding</keyword>
<evidence type="ECO:0000256" key="9">
    <source>
        <dbReference type="HAMAP-Rule" id="MF_00082"/>
    </source>
</evidence>
<comment type="function">
    <text evidence="9">Catalyzes the ATP-dependent phosphorylation of N-acetyl-L-glutamate.</text>
</comment>
<name>A0A0M1N2B5_9BACL</name>
<dbReference type="NCBIfam" id="TIGR00761">
    <property type="entry name" value="argB"/>
    <property type="match status" value="1"/>
</dbReference>
<dbReference type="RefSeq" id="WP_054405420.1">
    <property type="nucleotide sequence ID" value="NZ_LIUT01000008.1"/>
</dbReference>
<dbReference type="SUPFAM" id="SSF53633">
    <property type="entry name" value="Carbamate kinase-like"/>
    <property type="match status" value="1"/>
</dbReference>
<dbReference type="InterPro" id="IPR036393">
    <property type="entry name" value="AceGlu_kinase-like_sf"/>
</dbReference>
<feature type="binding site" evidence="9">
    <location>
        <position position="173"/>
    </location>
    <ligand>
        <name>substrate</name>
    </ligand>
</feature>
<comment type="catalytic activity">
    <reaction evidence="8 9">
        <text>N-acetyl-L-glutamate + ATP = N-acetyl-L-glutamyl 5-phosphate + ADP</text>
        <dbReference type="Rhea" id="RHEA:14629"/>
        <dbReference type="ChEBI" id="CHEBI:30616"/>
        <dbReference type="ChEBI" id="CHEBI:44337"/>
        <dbReference type="ChEBI" id="CHEBI:57936"/>
        <dbReference type="ChEBI" id="CHEBI:456216"/>
        <dbReference type="EC" id="2.7.2.8"/>
    </reaction>
</comment>
<keyword evidence="9" id="KW-0963">Cytoplasm</keyword>
<evidence type="ECO:0000256" key="1">
    <source>
        <dbReference type="ARBA" id="ARBA00004828"/>
    </source>
</evidence>
<dbReference type="FunFam" id="3.40.1160.10:FF:000004">
    <property type="entry name" value="Acetylglutamate kinase"/>
    <property type="match status" value="1"/>
</dbReference>
<keyword evidence="2 9" id="KW-0055">Arginine biosynthesis</keyword>
<dbReference type="AlphaFoldDB" id="A0A0M1N2B5"/>
<feature type="site" description="Transition state stabilizer" evidence="9">
    <location>
        <position position="236"/>
    </location>
</feature>
<comment type="subcellular location">
    <subcellularLocation>
        <location evidence="9">Cytoplasm</location>
    </subcellularLocation>
</comment>
<comment type="caution">
    <text evidence="11">The sequence shown here is derived from an EMBL/GenBank/DDBJ whole genome shotgun (WGS) entry which is preliminary data.</text>
</comment>
<dbReference type="GO" id="GO:0042450">
    <property type="term" value="P:L-arginine biosynthetic process via ornithine"/>
    <property type="evidence" value="ECO:0007669"/>
    <property type="project" value="UniProtKB-UniRule"/>
</dbReference>
<evidence type="ECO:0000259" key="10">
    <source>
        <dbReference type="Pfam" id="PF00696"/>
    </source>
</evidence>
<comment type="similarity">
    <text evidence="9">Belongs to the acetylglutamate kinase family. ArgB subfamily.</text>
</comment>
<comment type="pathway">
    <text evidence="1 9">Amino-acid biosynthesis; L-arginine biosynthesis; N(2)-acetyl-L-ornithine from L-glutamate: step 2/4.</text>
</comment>
<keyword evidence="3 9" id="KW-0028">Amino-acid biosynthesis</keyword>
<dbReference type="PIRSF" id="PIRSF000728">
    <property type="entry name" value="NAGK"/>
    <property type="match status" value="1"/>
</dbReference>
<evidence type="ECO:0000313" key="11">
    <source>
        <dbReference type="EMBL" id="KOR76301.1"/>
    </source>
</evidence>
<feature type="binding site" evidence="9">
    <location>
        <position position="79"/>
    </location>
    <ligand>
        <name>substrate</name>
    </ligand>
</feature>
<evidence type="ECO:0000256" key="6">
    <source>
        <dbReference type="ARBA" id="ARBA00022777"/>
    </source>
</evidence>